<dbReference type="Pfam" id="PF15373">
    <property type="entry name" value="SAXO5-like"/>
    <property type="match status" value="1"/>
</dbReference>
<evidence type="ECO:0000313" key="3">
    <source>
        <dbReference type="Proteomes" id="UP000749559"/>
    </source>
</evidence>
<protein>
    <submittedName>
        <fullName evidence="2">Uncharacterized protein</fullName>
    </submittedName>
</protein>
<dbReference type="InterPro" id="IPR028001">
    <property type="entry name" value="SAXO5"/>
</dbReference>
<dbReference type="Proteomes" id="UP000749559">
    <property type="component" value="Unassembled WGS sequence"/>
</dbReference>
<sequence>MKSSEPGNFLSNFWHNKQYDKEMAGVSAVRFDRANDNKMMPPIKTGTDFLASSHFQISQEPSVTGGAFKSIFKKDYVPHPFDGRPGATKPPAPADIMHKDSGHFFDKISETKLAYEAKHLNKPELRNQHNALSKTNFKMDSDRTKFCNFDTTHDLEFPPKVGPGFQKAGPKQNPMESFIPQGDIGKAPQPISDYRDRYRGHDANENKIVKAKSDHYEGPPTVKGDNRLHHFDTTHNDIYRGQWQPKLPALPAPIGSNIPQGDMDRENVKMTEQQDSYPARDLSKLDPYNKAATMGRLQRTNFRQDGGHNEWGTYQSEQKDQYRALGPNIDRNRPTQHRNHSDFPIGDYDPKRMTDQASLTTNRFYHGHIQQYGRPKIVSGANKRTSSNVWFGEPTHNDLYYQTTMNDKYTPKYKAPYKSHRDTDHSKSSIPLDYYGNLQNTPTTWSDFPDPNQGKLIPNPEAIDNLRRSHIQPPLGGDRHFSTEHVDQFTPKKTNLYQVTDAGKLQKSSVPIGTLNI</sequence>
<dbReference type="PANTHER" id="PTHR34828:SF1">
    <property type="entry name" value="TESTIS-EXPRESSED PROTEIN 45"/>
    <property type="match status" value="1"/>
</dbReference>
<keyword evidence="3" id="KW-1185">Reference proteome</keyword>
<reference evidence="2" key="1">
    <citation type="submission" date="2022-03" db="EMBL/GenBank/DDBJ databases">
        <authorList>
            <person name="Martin C."/>
        </authorList>
    </citation>
    <scope>NUCLEOTIDE SEQUENCE</scope>
</reference>
<organism evidence="2 3">
    <name type="scientific">Owenia fusiformis</name>
    <name type="common">Polychaete worm</name>
    <dbReference type="NCBI Taxonomy" id="6347"/>
    <lineage>
        <taxon>Eukaryota</taxon>
        <taxon>Metazoa</taxon>
        <taxon>Spiralia</taxon>
        <taxon>Lophotrochozoa</taxon>
        <taxon>Annelida</taxon>
        <taxon>Polychaeta</taxon>
        <taxon>Sedentaria</taxon>
        <taxon>Canalipalpata</taxon>
        <taxon>Sabellida</taxon>
        <taxon>Oweniida</taxon>
        <taxon>Oweniidae</taxon>
        <taxon>Owenia</taxon>
    </lineage>
</organism>
<evidence type="ECO:0000256" key="1">
    <source>
        <dbReference type="SAM" id="MobiDB-lite"/>
    </source>
</evidence>
<dbReference type="AlphaFoldDB" id="A0A8J1TXT7"/>
<dbReference type="PANTHER" id="PTHR34828">
    <property type="entry name" value="TESTIS-EXPRESSED PROTEIN 45"/>
    <property type="match status" value="1"/>
</dbReference>
<name>A0A8J1TXT7_OWEFU</name>
<proteinExistence type="predicted"/>
<accession>A0A8J1TXT7</accession>
<dbReference type="EMBL" id="CAIIXF020000010">
    <property type="protein sequence ID" value="CAH1797266.1"/>
    <property type="molecule type" value="Genomic_DNA"/>
</dbReference>
<feature type="region of interest" description="Disordered" evidence="1">
    <location>
        <begin position="329"/>
        <end position="351"/>
    </location>
</feature>
<gene>
    <name evidence="2" type="ORF">OFUS_LOCUS21587</name>
</gene>
<evidence type="ECO:0000313" key="2">
    <source>
        <dbReference type="EMBL" id="CAH1797266.1"/>
    </source>
</evidence>
<dbReference type="OrthoDB" id="6151791at2759"/>
<comment type="caution">
    <text evidence="2">The sequence shown here is derived from an EMBL/GenBank/DDBJ whole genome shotgun (WGS) entry which is preliminary data.</text>
</comment>